<dbReference type="RefSeq" id="WP_422920936.1">
    <property type="nucleotide sequence ID" value="NZ_JAMZEJ010000010.1"/>
</dbReference>
<feature type="region of interest" description="Disordered" evidence="1">
    <location>
        <begin position="34"/>
        <end position="86"/>
    </location>
</feature>
<gene>
    <name evidence="3" type="ORF">NFI88_15180</name>
</gene>
<dbReference type="EMBL" id="JAMZEJ010000010">
    <property type="protein sequence ID" value="MCQ8242177.1"/>
    <property type="molecule type" value="Genomic_DNA"/>
</dbReference>
<dbReference type="InterPro" id="IPR046121">
    <property type="entry name" value="DUF6118"/>
</dbReference>
<keyword evidence="2" id="KW-0472">Membrane</keyword>
<accession>A0ABT1W0Q5</accession>
<proteinExistence type="predicted"/>
<comment type="caution">
    <text evidence="3">The sequence shown here is derived from an EMBL/GenBank/DDBJ whole genome shotgun (WGS) entry which is preliminary data.</text>
</comment>
<evidence type="ECO:0000256" key="1">
    <source>
        <dbReference type="SAM" id="MobiDB-lite"/>
    </source>
</evidence>
<organism evidence="3 4">
    <name type="scientific">Rhizosaccharibacter radicis</name>
    <dbReference type="NCBI Taxonomy" id="2782605"/>
    <lineage>
        <taxon>Bacteria</taxon>
        <taxon>Pseudomonadati</taxon>
        <taxon>Pseudomonadota</taxon>
        <taxon>Alphaproteobacteria</taxon>
        <taxon>Acetobacterales</taxon>
        <taxon>Acetobacteraceae</taxon>
        <taxon>Rhizosaccharibacter</taxon>
    </lineage>
</organism>
<name>A0ABT1W0Q5_9PROT</name>
<evidence type="ECO:0000256" key="2">
    <source>
        <dbReference type="SAM" id="Phobius"/>
    </source>
</evidence>
<keyword evidence="2" id="KW-1133">Transmembrane helix</keyword>
<keyword evidence="4" id="KW-1185">Reference proteome</keyword>
<sequence>MDDEAGHRRPGDVTQAFEDLRAEVSVLRRAVEALPSAWHESPPPDYSPNLGRTEGAGGRGNTDPGDQHAPGAAADAPAAPGRGGAGRSTLLREAAQKLERATQEVGAERKRLADLVGTMHGQDQQRFWLIFMGVIALVVGMIFSPLLAARLPLELNGRVAALIMEQQDRWNAGIALMQAESPQGWQEVADASQLLGANQKAIEACSEAAQPRPGGSRPAPSW</sequence>
<dbReference type="Pfam" id="PF19613">
    <property type="entry name" value="DUF6118"/>
    <property type="match status" value="1"/>
</dbReference>
<protein>
    <submittedName>
        <fullName evidence="3">DUF6118 family protein</fullName>
    </submittedName>
</protein>
<evidence type="ECO:0000313" key="4">
    <source>
        <dbReference type="Proteomes" id="UP001524547"/>
    </source>
</evidence>
<dbReference type="Proteomes" id="UP001524547">
    <property type="component" value="Unassembled WGS sequence"/>
</dbReference>
<feature type="compositionally biased region" description="Low complexity" evidence="1">
    <location>
        <begin position="63"/>
        <end position="80"/>
    </location>
</feature>
<reference evidence="3 4" key="1">
    <citation type="submission" date="2022-06" db="EMBL/GenBank/DDBJ databases">
        <title>Rhizosaccharibacter gen. nov. sp. nov. KSS12, endophytic bacteria isolated from sugarcane.</title>
        <authorList>
            <person name="Pitiwittayakul N."/>
        </authorList>
    </citation>
    <scope>NUCLEOTIDE SEQUENCE [LARGE SCALE GENOMIC DNA]</scope>
    <source>
        <strain evidence="3 4">KSS12</strain>
    </source>
</reference>
<feature type="transmembrane region" description="Helical" evidence="2">
    <location>
        <begin position="127"/>
        <end position="148"/>
    </location>
</feature>
<keyword evidence="2" id="KW-0812">Transmembrane</keyword>
<evidence type="ECO:0000313" key="3">
    <source>
        <dbReference type="EMBL" id="MCQ8242177.1"/>
    </source>
</evidence>